<dbReference type="InterPro" id="IPR000120">
    <property type="entry name" value="Amidase"/>
</dbReference>
<dbReference type="Proteomes" id="UP001154255">
    <property type="component" value="Unassembled WGS sequence"/>
</dbReference>
<dbReference type="EMBL" id="CAMXCS010000005">
    <property type="protein sequence ID" value="CAI3952069.1"/>
    <property type="molecule type" value="Genomic_DNA"/>
</dbReference>
<evidence type="ECO:0000259" key="1">
    <source>
        <dbReference type="Pfam" id="PF01425"/>
    </source>
</evidence>
<dbReference type="NCBIfam" id="TIGR02715">
    <property type="entry name" value="amido_AtzE"/>
    <property type="match status" value="1"/>
</dbReference>
<dbReference type="RefSeq" id="WP_271790196.1">
    <property type="nucleotide sequence ID" value="NZ_CAMXCM010000003.1"/>
</dbReference>
<dbReference type="InterPro" id="IPR036928">
    <property type="entry name" value="AS_sf"/>
</dbReference>
<dbReference type="GO" id="GO:0003824">
    <property type="term" value="F:catalytic activity"/>
    <property type="evidence" value="ECO:0007669"/>
    <property type="project" value="InterPro"/>
</dbReference>
<proteinExistence type="predicted"/>
<evidence type="ECO:0000313" key="2">
    <source>
        <dbReference type="EMBL" id="CAI3944093.1"/>
    </source>
</evidence>
<keyword evidence="5" id="KW-1185">Reference proteome</keyword>
<dbReference type="Proteomes" id="UP001154259">
    <property type="component" value="Unassembled WGS sequence"/>
</dbReference>
<evidence type="ECO:0000313" key="4">
    <source>
        <dbReference type="Proteomes" id="UP001154255"/>
    </source>
</evidence>
<dbReference type="EMBL" id="CAMXCM010000003">
    <property type="protein sequence ID" value="CAI3944093.1"/>
    <property type="molecule type" value="Genomic_DNA"/>
</dbReference>
<sequence>MSIIKEITTHIRSRKYSAQQVVSHYLDMIRQCDPPMNSVTRLLNDRALQAAAEVDHLIAQGKDPGVLAGVPFGVKDLFDLQGEVTTAGSKLLSKNQPAKQDAEIIRKLCEAGAIPVATLNMDEFAYGFVTDNAHHGMTHNPHDYSRFAGGSSGGSAASVGGGLLPFALGSDTNGSIRVPASLCGVWGIRPTYGSLSMQGVFPFADSFDTIGPFCQTIEDLKLIYDVISGDEYTSSSPVTPSELRIAQLGGWFEKDVDDDILQTIQEIMTLFGKQKKIELPNIKQVRTASYLMTASEGGKLHLPFLKKSPMEYDPATRDRLMAGALLPVSSYLKAKEIQYWFQQYMAQIFKEYDVLIAPAVGSVAPEIDNPVVFVDGKPQSARVHLGIYTQPLSMSQCPVLSVPIYRKNKLPIGLQLIAKPHHEDLLFSIGAVLEQKNIAKASIIERNHMN</sequence>
<evidence type="ECO:0000313" key="3">
    <source>
        <dbReference type="EMBL" id="CAI3952069.1"/>
    </source>
</evidence>
<evidence type="ECO:0000313" key="5">
    <source>
        <dbReference type="Proteomes" id="UP001154259"/>
    </source>
</evidence>
<gene>
    <name evidence="3" type="ORF">R53529_LOCUS1765</name>
    <name evidence="2" type="ORF">R53530_LOCUS1413</name>
</gene>
<reference evidence="2" key="1">
    <citation type="submission" date="2022-10" db="EMBL/GenBank/DDBJ databases">
        <authorList>
            <person name="Botero Cardona J."/>
        </authorList>
    </citation>
    <scope>NUCLEOTIDE SEQUENCE</scope>
    <source>
        <strain evidence="2">LMG 31819</strain>
        <strain evidence="3">R-53529</strain>
    </source>
</reference>
<dbReference type="PANTHER" id="PTHR11895:SF172">
    <property type="entry name" value="GLUTAMYL-TRNA(GLN) AMIDOTRANSFERASE"/>
    <property type="match status" value="1"/>
</dbReference>
<feature type="domain" description="Amidase" evidence="1">
    <location>
        <begin position="21"/>
        <end position="426"/>
    </location>
</feature>
<dbReference type="InterPro" id="IPR023631">
    <property type="entry name" value="Amidase_dom"/>
</dbReference>
<name>A0A9W4X707_9PROT</name>
<dbReference type="NCBIfam" id="NF006631">
    <property type="entry name" value="PRK09201.1"/>
    <property type="match status" value="1"/>
</dbReference>
<organism evidence="2 4">
    <name type="scientific">Commensalibacter communis</name>
    <dbReference type="NCBI Taxonomy" id="2972786"/>
    <lineage>
        <taxon>Bacteria</taxon>
        <taxon>Pseudomonadati</taxon>
        <taxon>Pseudomonadota</taxon>
        <taxon>Alphaproteobacteria</taxon>
        <taxon>Acetobacterales</taxon>
        <taxon>Acetobacteraceae</taxon>
    </lineage>
</organism>
<comment type="caution">
    <text evidence="2">The sequence shown here is derived from an EMBL/GenBank/DDBJ whole genome shotgun (WGS) entry which is preliminary data.</text>
</comment>
<dbReference type="PANTHER" id="PTHR11895">
    <property type="entry name" value="TRANSAMIDASE"/>
    <property type="match status" value="1"/>
</dbReference>
<dbReference type="Gene3D" id="3.90.1300.10">
    <property type="entry name" value="Amidase signature (AS) domain"/>
    <property type="match status" value="1"/>
</dbReference>
<dbReference type="InterPro" id="IPR014087">
    <property type="entry name" value="Carboxybiuret_hydro_AtzE"/>
</dbReference>
<dbReference type="AlphaFoldDB" id="A0A9W4X707"/>
<protein>
    <submittedName>
        <fullName evidence="2 3">Asp-tRNAAsn/Glu-tRNAGln amidotransferase A subunit or related amidase (GatA)</fullName>
    </submittedName>
</protein>
<dbReference type="Pfam" id="PF01425">
    <property type="entry name" value="Amidase"/>
    <property type="match status" value="1"/>
</dbReference>
<dbReference type="SUPFAM" id="SSF75304">
    <property type="entry name" value="Amidase signature (AS) enzymes"/>
    <property type="match status" value="1"/>
</dbReference>
<accession>A0A9W4X707</accession>